<gene>
    <name evidence="1" type="ORF">EV688_101347</name>
</gene>
<name>A0A4V2SCC0_9GAMM</name>
<evidence type="ECO:0000313" key="2">
    <source>
        <dbReference type="Proteomes" id="UP000294980"/>
    </source>
</evidence>
<dbReference type="AlphaFoldDB" id="A0A4V2SCC0"/>
<dbReference type="Proteomes" id="UP000294980">
    <property type="component" value="Unassembled WGS sequence"/>
</dbReference>
<keyword evidence="2" id="KW-1185">Reference proteome</keyword>
<sequence>MTLPTRTLLTLIGEAALESKLVKDLEAFEVPGWTISDARGRGSRGVRRSAWDNEGNIRVEVICNTELAQRLLAHIRNQYHRDFAIICFLSEVQILREEKF</sequence>
<dbReference type="OrthoDB" id="330665at2"/>
<dbReference type="EMBL" id="SLWX01000001">
    <property type="protein sequence ID" value="TCO78530.1"/>
    <property type="molecule type" value="Genomic_DNA"/>
</dbReference>
<dbReference type="SUPFAM" id="SSF54913">
    <property type="entry name" value="GlnB-like"/>
    <property type="match status" value="1"/>
</dbReference>
<dbReference type="InterPro" id="IPR002187">
    <property type="entry name" value="N-reg_PII"/>
</dbReference>
<evidence type="ECO:0000313" key="1">
    <source>
        <dbReference type="EMBL" id="TCO78530.1"/>
    </source>
</evidence>
<accession>A0A4V2SCC0</accession>
<dbReference type="Pfam" id="PF00543">
    <property type="entry name" value="P-II"/>
    <property type="match status" value="1"/>
</dbReference>
<reference evidence="1 2" key="1">
    <citation type="submission" date="2019-03" db="EMBL/GenBank/DDBJ databases">
        <title>Genomic Encyclopedia of Type Strains, Phase IV (KMG-IV): sequencing the most valuable type-strain genomes for metagenomic binning, comparative biology and taxonomic classification.</title>
        <authorList>
            <person name="Goeker M."/>
        </authorList>
    </citation>
    <scope>NUCLEOTIDE SEQUENCE [LARGE SCALE GENOMIC DNA]</scope>
    <source>
        <strain evidence="1 2">DSM 23344</strain>
    </source>
</reference>
<dbReference type="GO" id="GO:0006808">
    <property type="term" value="P:regulation of nitrogen utilization"/>
    <property type="evidence" value="ECO:0007669"/>
    <property type="project" value="InterPro"/>
</dbReference>
<dbReference type="RefSeq" id="WP_117316728.1">
    <property type="nucleotide sequence ID" value="NZ_QQSW01000006.1"/>
</dbReference>
<dbReference type="GO" id="GO:0030234">
    <property type="term" value="F:enzyme regulator activity"/>
    <property type="evidence" value="ECO:0007669"/>
    <property type="project" value="InterPro"/>
</dbReference>
<proteinExistence type="predicted"/>
<dbReference type="InterPro" id="IPR015867">
    <property type="entry name" value="N-reg_PII/ATP_PRibTrfase_C"/>
</dbReference>
<dbReference type="InterPro" id="IPR011322">
    <property type="entry name" value="N-reg_PII-like_a/b"/>
</dbReference>
<dbReference type="Gene3D" id="3.30.70.120">
    <property type="match status" value="1"/>
</dbReference>
<comment type="caution">
    <text evidence="1">The sequence shown here is derived from an EMBL/GenBank/DDBJ whole genome shotgun (WGS) entry which is preliminary data.</text>
</comment>
<protein>
    <submittedName>
        <fullName evidence="1">Uncharacterized protein DUF3240</fullName>
    </submittedName>
</protein>
<organism evidence="1 2">
    <name type="scientific">Chromatocurvus halotolerans</name>
    <dbReference type="NCBI Taxonomy" id="1132028"/>
    <lineage>
        <taxon>Bacteria</taxon>
        <taxon>Pseudomonadati</taxon>
        <taxon>Pseudomonadota</taxon>
        <taxon>Gammaproteobacteria</taxon>
        <taxon>Cellvibrionales</taxon>
        <taxon>Halieaceae</taxon>
        <taxon>Chromatocurvus</taxon>
    </lineage>
</organism>